<evidence type="ECO:0000256" key="5">
    <source>
        <dbReference type="RuleBase" id="RU003719"/>
    </source>
</evidence>
<dbReference type="FunFam" id="3.40.50.720:FF:000041">
    <property type="entry name" value="D-3-phosphoglycerate dehydrogenase"/>
    <property type="match status" value="1"/>
</dbReference>
<keyword evidence="2" id="KW-0028">Amino-acid biosynthesis</keyword>
<dbReference type="Proteomes" id="UP000677537">
    <property type="component" value="Unassembled WGS sequence"/>
</dbReference>
<dbReference type="CDD" id="cd12173">
    <property type="entry name" value="PGDH_4"/>
    <property type="match status" value="1"/>
</dbReference>
<evidence type="ECO:0000256" key="4">
    <source>
        <dbReference type="ARBA" id="ARBA00023027"/>
    </source>
</evidence>
<dbReference type="InterPro" id="IPR006139">
    <property type="entry name" value="D-isomer_2_OHA_DH_cat_dom"/>
</dbReference>
<dbReference type="InterPro" id="IPR050857">
    <property type="entry name" value="D-2-hydroxyacid_DH"/>
</dbReference>
<dbReference type="RefSeq" id="WP_209374926.1">
    <property type="nucleotide sequence ID" value="NZ_JAGIZA010000009.1"/>
</dbReference>
<keyword evidence="9" id="KW-1185">Reference proteome</keyword>
<accession>A0A940S8H1</accession>
<evidence type="ECO:0000256" key="2">
    <source>
        <dbReference type="ARBA" id="ARBA00022605"/>
    </source>
</evidence>
<dbReference type="AlphaFoldDB" id="A0A940S8H1"/>
<evidence type="ECO:0000313" key="9">
    <source>
        <dbReference type="Proteomes" id="UP000677537"/>
    </source>
</evidence>
<dbReference type="Gene3D" id="3.40.50.720">
    <property type="entry name" value="NAD(P)-binding Rossmann-like Domain"/>
    <property type="match status" value="2"/>
</dbReference>
<dbReference type="GO" id="GO:0006564">
    <property type="term" value="P:L-serine biosynthetic process"/>
    <property type="evidence" value="ECO:0007669"/>
    <property type="project" value="UniProtKB-ARBA"/>
</dbReference>
<feature type="domain" description="D-isomer specific 2-hydroxyacid dehydrogenase NAD-binding" evidence="7">
    <location>
        <begin position="116"/>
        <end position="291"/>
    </location>
</feature>
<organism evidence="8 9">
    <name type="scientific">Roseomonas indoligenes</name>
    <dbReference type="NCBI Taxonomy" id="2820811"/>
    <lineage>
        <taxon>Bacteria</taxon>
        <taxon>Pseudomonadati</taxon>
        <taxon>Pseudomonadota</taxon>
        <taxon>Alphaproteobacteria</taxon>
        <taxon>Acetobacterales</taxon>
        <taxon>Roseomonadaceae</taxon>
        <taxon>Roseomonas</taxon>
    </lineage>
</organism>
<dbReference type="InterPro" id="IPR029752">
    <property type="entry name" value="D-isomer_DH_CS1"/>
</dbReference>
<evidence type="ECO:0000313" key="8">
    <source>
        <dbReference type="EMBL" id="MBP0494173.1"/>
    </source>
</evidence>
<evidence type="ECO:0000256" key="1">
    <source>
        <dbReference type="ARBA" id="ARBA00005854"/>
    </source>
</evidence>
<comment type="caution">
    <text evidence="8">The sequence shown here is derived from an EMBL/GenBank/DDBJ whole genome shotgun (WGS) entry which is preliminary data.</text>
</comment>
<protein>
    <submittedName>
        <fullName evidence="8">Hydroxyacid dehydrogenase</fullName>
    </submittedName>
</protein>
<dbReference type="GO" id="GO:0051287">
    <property type="term" value="F:NAD binding"/>
    <property type="evidence" value="ECO:0007669"/>
    <property type="project" value="InterPro"/>
</dbReference>
<dbReference type="SUPFAM" id="SSF52283">
    <property type="entry name" value="Formate/glycerate dehydrogenase catalytic domain-like"/>
    <property type="match status" value="1"/>
</dbReference>
<dbReference type="InterPro" id="IPR006140">
    <property type="entry name" value="D-isomer_DH_NAD-bd"/>
</dbReference>
<proteinExistence type="inferred from homology"/>
<dbReference type="PANTHER" id="PTHR42789">
    <property type="entry name" value="D-ISOMER SPECIFIC 2-HYDROXYACID DEHYDROGENASE FAMILY PROTEIN (AFU_ORTHOLOGUE AFUA_6G10090)"/>
    <property type="match status" value="1"/>
</dbReference>
<name>A0A940S8H1_9PROT</name>
<dbReference type="PANTHER" id="PTHR42789:SF1">
    <property type="entry name" value="D-ISOMER SPECIFIC 2-HYDROXYACID DEHYDROGENASE FAMILY PROTEIN (AFU_ORTHOLOGUE AFUA_6G10090)"/>
    <property type="match status" value="1"/>
</dbReference>
<keyword evidence="4" id="KW-0520">NAD</keyword>
<keyword evidence="3 5" id="KW-0560">Oxidoreductase</keyword>
<dbReference type="EMBL" id="JAGIZA010000009">
    <property type="protein sequence ID" value="MBP0494173.1"/>
    <property type="molecule type" value="Genomic_DNA"/>
</dbReference>
<evidence type="ECO:0000256" key="3">
    <source>
        <dbReference type="ARBA" id="ARBA00023002"/>
    </source>
</evidence>
<comment type="similarity">
    <text evidence="1 5">Belongs to the D-isomer specific 2-hydroxyacid dehydrogenase family.</text>
</comment>
<gene>
    <name evidence="8" type="ORF">J5Y10_15410</name>
</gene>
<feature type="domain" description="D-isomer specific 2-hydroxyacid dehydrogenase catalytic" evidence="6">
    <location>
        <begin position="16"/>
        <end position="318"/>
    </location>
</feature>
<dbReference type="PROSITE" id="PS00065">
    <property type="entry name" value="D_2_HYDROXYACID_DH_1"/>
    <property type="match status" value="1"/>
</dbReference>
<dbReference type="GO" id="GO:0047545">
    <property type="term" value="F:(S)-2-hydroxyglutarate dehydrogenase activity"/>
    <property type="evidence" value="ECO:0007669"/>
    <property type="project" value="UniProtKB-ARBA"/>
</dbReference>
<dbReference type="InterPro" id="IPR036291">
    <property type="entry name" value="NAD(P)-bd_dom_sf"/>
</dbReference>
<sequence>MTDSAARPNVLVSAAWLAQEAVTMLEEAGYAVRCTSGYPGEAELLAAIREHRPVAILHRQGRIDGTVMDAAAPELRVLARHGAGIDGIDIPAARARGLTVTRAAGANSRSVAEHAMALMLAMLKDLPSVTAGMRDGLWEKTSRMTRDIDGMTLGIVGYGAIGTKVARMAAAFGMRVLAYDPLLPAGPLPGPAERVEALPELLRQSEVVSLHLPLEPETRNLIGAAELALLPRGAILVHTARGGIVDQDALLAALDSGALSWAGVDVFAMEPLEEGSPFRTHPRVMATPHLAANTPRGATGMACGAAESIIAVLAGRLPALEGAVVVPGGLPGGLPAGLVPAV</sequence>
<evidence type="ECO:0000259" key="7">
    <source>
        <dbReference type="Pfam" id="PF02826"/>
    </source>
</evidence>
<dbReference type="SUPFAM" id="SSF51735">
    <property type="entry name" value="NAD(P)-binding Rossmann-fold domains"/>
    <property type="match status" value="1"/>
</dbReference>
<dbReference type="GO" id="GO:0004617">
    <property type="term" value="F:phosphoglycerate dehydrogenase activity"/>
    <property type="evidence" value="ECO:0007669"/>
    <property type="project" value="UniProtKB-ARBA"/>
</dbReference>
<reference evidence="8" key="1">
    <citation type="submission" date="2021-03" db="EMBL/GenBank/DDBJ databases">
        <authorList>
            <person name="So Y."/>
        </authorList>
    </citation>
    <scope>NUCLEOTIDE SEQUENCE</scope>
    <source>
        <strain evidence="8">SG15</strain>
    </source>
</reference>
<dbReference type="Pfam" id="PF02826">
    <property type="entry name" value="2-Hacid_dh_C"/>
    <property type="match status" value="1"/>
</dbReference>
<dbReference type="Pfam" id="PF00389">
    <property type="entry name" value="2-Hacid_dh"/>
    <property type="match status" value="1"/>
</dbReference>
<evidence type="ECO:0000259" key="6">
    <source>
        <dbReference type="Pfam" id="PF00389"/>
    </source>
</evidence>